<evidence type="ECO:0000313" key="1">
    <source>
        <dbReference type="EnsemblPlants" id="Kaladp0081s0106.1.v1.1"/>
    </source>
</evidence>
<accession>A0A7N0USJ8</accession>
<evidence type="ECO:0000313" key="2">
    <source>
        <dbReference type="Proteomes" id="UP000594263"/>
    </source>
</evidence>
<dbReference type="EnsemblPlants" id="Kaladp0081s0106.1.v1.1">
    <property type="protein sequence ID" value="Kaladp0081s0106.1.v1.1"/>
    <property type="gene ID" value="Kaladp0081s0106.v1.1"/>
</dbReference>
<organism evidence="1 2">
    <name type="scientific">Kalanchoe fedtschenkoi</name>
    <name type="common">Lavender scallops</name>
    <name type="synonym">South American air plant</name>
    <dbReference type="NCBI Taxonomy" id="63787"/>
    <lineage>
        <taxon>Eukaryota</taxon>
        <taxon>Viridiplantae</taxon>
        <taxon>Streptophyta</taxon>
        <taxon>Embryophyta</taxon>
        <taxon>Tracheophyta</taxon>
        <taxon>Spermatophyta</taxon>
        <taxon>Magnoliopsida</taxon>
        <taxon>eudicotyledons</taxon>
        <taxon>Gunneridae</taxon>
        <taxon>Pentapetalae</taxon>
        <taxon>Saxifragales</taxon>
        <taxon>Crassulaceae</taxon>
        <taxon>Kalanchoe</taxon>
    </lineage>
</organism>
<name>A0A7N0USJ8_KALFE</name>
<dbReference type="Gramene" id="Kaladp0081s0106.1.v1.1">
    <property type="protein sequence ID" value="Kaladp0081s0106.1.v1.1"/>
    <property type="gene ID" value="Kaladp0081s0106.v1.1"/>
</dbReference>
<dbReference type="EnsemblPlants" id="Kaladp0081s0106.4.v1.1">
    <property type="protein sequence ID" value="Kaladp0081s0106.4.v1.1"/>
    <property type="gene ID" value="Kaladp0081s0106.v1.1"/>
</dbReference>
<reference evidence="1" key="1">
    <citation type="submission" date="2021-01" db="UniProtKB">
        <authorList>
            <consortium name="EnsemblPlants"/>
        </authorList>
    </citation>
    <scope>IDENTIFICATION</scope>
</reference>
<proteinExistence type="predicted"/>
<keyword evidence="2" id="KW-1185">Reference proteome</keyword>
<protein>
    <submittedName>
        <fullName evidence="1">Uncharacterized protein</fullName>
    </submittedName>
</protein>
<dbReference type="Gramene" id="Kaladp0081s0106.4.v1.1">
    <property type="protein sequence ID" value="Kaladp0081s0106.4.v1.1"/>
    <property type="gene ID" value="Kaladp0081s0106.v1.1"/>
</dbReference>
<dbReference type="Proteomes" id="UP000594263">
    <property type="component" value="Unplaced"/>
</dbReference>
<dbReference type="AlphaFoldDB" id="A0A7N0USJ8"/>
<sequence>MTSLFLTYEDSGFHGKNSWNENENGNKIPQKCQADKPSSVYHRFIPVAAPSTLVAPSPYRLVVPTLRCPIAPSLIQSSPHLAVTSSNQRARCLAVLRLISLKISSPHPTMENSLSLITTRLNHGLQFMVCRFLAGYSFWILLEFRLFSWTGCSSPCGYWADCSWPFDTIEH</sequence>